<comment type="similarity">
    <text evidence="1">Belongs to the LysR transcriptional regulatory family.</text>
</comment>
<feature type="domain" description="HTH lysR-type" evidence="5">
    <location>
        <begin position="1"/>
        <end position="59"/>
    </location>
</feature>
<dbReference type="InterPro" id="IPR005119">
    <property type="entry name" value="LysR_subst-bd"/>
</dbReference>
<protein>
    <submittedName>
        <fullName evidence="6">LysR family transcriptional regulator</fullName>
    </submittedName>
</protein>
<dbReference type="CDD" id="cd08422">
    <property type="entry name" value="PBP2_CrgA_like"/>
    <property type="match status" value="1"/>
</dbReference>
<dbReference type="PRINTS" id="PR00039">
    <property type="entry name" value="HTHLYSR"/>
</dbReference>
<evidence type="ECO:0000259" key="5">
    <source>
        <dbReference type="PROSITE" id="PS50931"/>
    </source>
</evidence>
<keyword evidence="4" id="KW-0804">Transcription</keyword>
<dbReference type="PANTHER" id="PTHR30537:SF5">
    <property type="entry name" value="HTH-TYPE TRANSCRIPTIONAL ACTIVATOR TTDR-RELATED"/>
    <property type="match status" value="1"/>
</dbReference>
<keyword evidence="2" id="KW-0805">Transcription regulation</keyword>
<comment type="caution">
    <text evidence="6">The sequence shown here is derived from an EMBL/GenBank/DDBJ whole genome shotgun (WGS) entry which is preliminary data.</text>
</comment>
<dbReference type="InterPro" id="IPR036388">
    <property type="entry name" value="WH-like_DNA-bd_sf"/>
</dbReference>
<dbReference type="InterPro" id="IPR058163">
    <property type="entry name" value="LysR-type_TF_proteobact-type"/>
</dbReference>
<dbReference type="SUPFAM" id="SSF46785">
    <property type="entry name" value="Winged helix' DNA-binding domain"/>
    <property type="match status" value="1"/>
</dbReference>
<reference evidence="6" key="2">
    <citation type="journal article" date="2020" name="Microorganisms">
        <title>Osmotic Adaptation and Compatible Solute Biosynthesis of Phototrophic Bacteria as Revealed from Genome Analyses.</title>
        <authorList>
            <person name="Imhoff J.F."/>
            <person name="Rahn T."/>
            <person name="Kunzel S."/>
            <person name="Keller A."/>
            <person name="Neulinger S.C."/>
        </authorList>
    </citation>
    <scope>NUCLEOTIDE SEQUENCE</scope>
    <source>
        <strain evidence="6">LMG 28126</strain>
    </source>
</reference>
<name>A0A934WHZ5_9RHOB</name>
<sequence length="301" mass="32443">MDRLTEMEAFATVVDQGGFTDAARKLGISKSAVSKHVSALEARLGARLLNRTTRRVSPTEIGLIYYDRARRVITQAGEADALVSAMQKAPSGVLRVAVAADFGAACLAPLLAEFLRAYPEVTLDVVLGDGPVEMISEGFDVAIRVGPLEDSSLRVRRIARTALRLVAAPGYLQAHGWPMRIEDLTGHRLLHASSQPSDHVWRIAMPTGERRQIRGTGRVTINDGAALLDLAVAGFGIARLPGFLCGPALRNGRLREVLSDLPREDLAIHALTPPGRFPQPKSTAFVDFLATRFATVPPDSV</sequence>
<evidence type="ECO:0000313" key="6">
    <source>
        <dbReference type="EMBL" id="MBK5926311.1"/>
    </source>
</evidence>
<dbReference type="AlphaFoldDB" id="A0A934WHZ5"/>
<dbReference type="RefSeq" id="WP_201155996.1">
    <property type="nucleotide sequence ID" value="NZ_NHSD01000117.1"/>
</dbReference>
<dbReference type="Gene3D" id="1.10.10.10">
    <property type="entry name" value="Winged helix-like DNA-binding domain superfamily/Winged helix DNA-binding domain"/>
    <property type="match status" value="1"/>
</dbReference>
<keyword evidence="7" id="KW-1185">Reference proteome</keyword>
<dbReference type="Proteomes" id="UP000706333">
    <property type="component" value="Unassembled WGS sequence"/>
</dbReference>
<dbReference type="EMBL" id="NHSD01000117">
    <property type="protein sequence ID" value="MBK5926311.1"/>
    <property type="molecule type" value="Genomic_DNA"/>
</dbReference>
<gene>
    <name evidence="6" type="ORF">CCR87_02900</name>
</gene>
<dbReference type="Gene3D" id="3.40.190.290">
    <property type="match status" value="1"/>
</dbReference>
<evidence type="ECO:0000256" key="3">
    <source>
        <dbReference type="ARBA" id="ARBA00023125"/>
    </source>
</evidence>
<evidence type="ECO:0000256" key="1">
    <source>
        <dbReference type="ARBA" id="ARBA00009437"/>
    </source>
</evidence>
<dbReference type="InterPro" id="IPR000847">
    <property type="entry name" value="LysR_HTH_N"/>
</dbReference>
<dbReference type="SUPFAM" id="SSF53850">
    <property type="entry name" value="Periplasmic binding protein-like II"/>
    <property type="match status" value="1"/>
</dbReference>
<dbReference type="Pfam" id="PF03466">
    <property type="entry name" value="LysR_substrate"/>
    <property type="match status" value="1"/>
</dbReference>
<evidence type="ECO:0000313" key="7">
    <source>
        <dbReference type="Proteomes" id="UP000706333"/>
    </source>
</evidence>
<dbReference type="PROSITE" id="PS50931">
    <property type="entry name" value="HTH_LYSR"/>
    <property type="match status" value="1"/>
</dbReference>
<dbReference type="FunFam" id="1.10.10.10:FF:000001">
    <property type="entry name" value="LysR family transcriptional regulator"/>
    <property type="match status" value="1"/>
</dbReference>
<evidence type="ECO:0000256" key="2">
    <source>
        <dbReference type="ARBA" id="ARBA00023015"/>
    </source>
</evidence>
<dbReference type="GO" id="GO:0043565">
    <property type="term" value="F:sequence-specific DNA binding"/>
    <property type="evidence" value="ECO:0007669"/>
    <property type="project" value="TreeGrafter"/>
</dbReference>
<dbReference type="GO" id="GO:0006351">
    <property type="term" value="P:DNA-templated transcription"/>
    <property type="evidence" value="ECO:0007669"/>
    <property type="project" value="TreeGrafter"/>
</dbReference>
<dbReference type="PANTHER" id="PTHR30537">
    <property type="entry name" value="HTH-TYPE TRANSCRIPTIONAL REGULATOR"/>
    <property type="match status" value="1"/>
</dbReference>
<dbReference type="GO" id="GO:0003700">
    <property type="term" value="F:DNA-binding transcription factor activity"/>
    <property type="evidence" value="ECO:0007669"/>
    <property type="project" value="InterPro"/>
</dbReference>
<organism evidence="6 7">
    <name type="scientific">Rhodobaculum claviforme</name>
    <dbReference type="NCBI Taxonomy" id="1549854"/>
    <lineage>
        <taxon>Bacteria</taxon>
        <taxon>Pseudomonadati</taxon>
        <taxon>Pseudomonadota</taxon>
        <taxon>Alphaproteobacteria</taxon>
        <taxon>Rhodobacterales</taxon>
        <taxon>Paracoccaceae</taxon>
        <taxon>Rhodobaculum</taxon>
    </lineage>
</organism>
<reference evidence="6" key="1">
    <citation type="submission" date="2017-05" db="EMBL/GenBank/DDBJ databases">
        <authorList>
            <person name="Imhoff J.F."/>
            <person name="Rahn T."/>
            <person name="Kuenzel S."/>
            <person name="Neulinger S.C."/>
        </authorList>
    </citation>
    <scope>NUCLEOTIDE SEQUENCE</scope>
    <source>
        <strain evidence="6">LMG 28126</strain>
    </source>
</reference>
<dbReference type="InterPro" id="IPR036390">
    <property type="entry name" value="WH_DNA-bd_sf"/>
</dbReference>
<proteinExistence type="inferred from homology"/>
<accession>A0A934WHZ5</accession>
<dbReference type="Pfam" id="PF00126">
    <property type="entry name" value="HTH_1"/>
    <property type="match status" value="1"/>
</dbReference>
<evidence type="ECO:0000256" key="4">
    <source>
        <dbReference type="ARBA" id="ARBA00023163"/>
    </source>
</evidence>
<keyword evidence="3" id="KW-0238">DNA-binding</keyword>